<dbReference type="PANTHER" id="PTHR13237:SF8">
    <property type="entry name" value="SOMETHING ABOUT SILENCING PROTEIN 10"/>
    <property type="match status" value="1"/>
</dbReference>
<sequence>MPIYDVEGVSDGESDDSEGGEDGDESEDGSEGAKDGDAHAGDVEVWDKSYTAKIKRAQKAAKEAAGDDGSAEEDEEPEDDPKNWGTGKKTYYDDHEQDAGDVEFDELRRLQAENKLSMKDFGLEDDESDEEGNKPSKASDYQVKLGDEASPLESYTKLREDFAVLSRDEKMDVVYSSAPELVGLLADLNEAHEQLKAIGPVTPELAAGQGKNKGKMQPLEVKRACLLAHCQAITFYLLMRAEGLSVQDHPVIARLVETKNMVQKLANINILSQDGDTEDHFMHDSSTLDEVNKAVALENEGRTRNLLALDKVKQGAEVAELKKNKPSKGHHEIASKDEYMGLQSKEMLKRRAILEEGLKQKGLCKSKPKLSKTMTTNSRKNLQTLDDFDDEVQKNSQVVKPTKLLVNAAGSVRNKLVSGDDDIPKRDEIGERRRKHELRVLARIGTNSREDDELPEDGDHTEEKLSQSGEEDGDDHESSGSEDEFYKDIKRQRTEKRLGKEQSTPATELEEESEGDGKRKISRQIEKNRGLTRSRNKNLKNPRKKYRIKSDKQSKRRQGQVRSAKKPSGPYGGELSGINANVSRSVRCWMCLMGIISRKMKNYQFLSHFYLQMLLLHNVAVLKTVRTQYMEFKGIPYDFGAVGSLGILIRWTGILRYKCPKRHRSKGTRRLYIERWKRHRFPRAQHHTSTKEDAQPKKEKRPEHVDSHSITPRRVSQRARLAHARSILSLAAPTE</sequence>
<evidence type="ECO:0000256" key="2">
    <source>
        <dbReference type="ARBA" id="ARBA00010979"/>
    </source>
</evidence>
<feature type="domain" description="Sas10 C-terminal" evidence="6">
    <location>
        <begin position="516"/>
        <end position="587"/>
    </location>
</feature>
<dbReference type="GO" id="GO:0000462">
    <property type="term" value="P:maturation of SSU-rRNA from tricistronic rRNA transcript (SSU-rRNA, 5.8S rRNA, LSU-rRNA)"/>
    <property type="evidence" value="ECO:0007669"/>
    <property type="project" value="TreeGrafter"/>
</dbReference>
<feature type="compositionally biased region" description="Acidic residues" evidence="5">
    <location>
        <begin position="69"/>
        <end position="79"/>
    </location>
</feature>
<feature type="compositionally biased region" description="Basic and acidic residues" evidence="5">
    <location>
        <begin position="105"/>
        <end position="122"/>
    </location>
</feature>
<dbReference type="Pfam" id="PF04000">
    <property type="entry name" value="Sas10_Utp3"/>
    <property type="match status" value="1"/>
</dbReference>
<keyword evidence="8" id="KW-1185">Reference proteome</keyword>
<dbReference type="AlphaFoldDB" id="A0A9R0ZKA9"/>
<gene>
    <name evidence="7" type="ORF">TRITD_7Av1G210450</name>
</gene>
<feature type="compositionally biased region" description="Basic residues" evidence="5">
    <location>
        <begin position="530"/>
        <end position="547"/>
    </location>
</feature>
<feature type="region of interest" description="Disordered" evidence="5">
    <location>
        <begin position="1"/>
        <end position="145"/>
    </location>
</feature>
<feature type="compositionally biased region" description="Basic and acidic residues" evidence="5">
    <location>
        <begin position="689"/>
        <end position="707"/>
    </location>
</feature>
<feature type="region of interest" description="Disordered" evidence="5">
    <location>
        <begin position="683"/>
        <end position="716"/>
    </location>
</feature>
<dbReference type="InterPro" id="IPR018972">
    <property type="entry name" value="Sas10_C_dom"/>
</dbReference>
<comment type="similarity">
    <text evidence="2">Belongs to the SAS10 family.</text>
</comment>
<evidence type="ECO:0000256" key="4">
    <source>
        <dbReference type="ARBA" id="ARBA00023242"/>
    </source>
</evidence>
<protein>
    <recommendedName>
        <fullName evidence="6">Sas10 C-terminal domain-containing protein</fullName>
    </recommendedName>
</protein>
<reference evidence="7 8" key="1">
    <citation type="submission" date="2017-09" db="EMBL/GenBank/DDBJ databases">
        <authorList>
            <consortium name="International Durum Wheat Genome Sequencing Consortium (IDWGSC)"/>
            <person name="Milanesi L."/>
        </authorList>
    </citation>
    <scope>NUCLEOTIDE SEQUENCE [LARGE SCALE GENOMIC DNA]</scope>
    <source>
        <strain evidence="8">cv. Svevo</strain>
    </source>
</reference>
<accession>A0A9R0ZKA9</accession>
<dbReference type="EMBL" id="LT934123">
    <property type="protein sequence ID" value="VAI78379.1"/>
    <property type="molecule type" value="Genomic_DNA"/>
</dbReference>
<proteinExistence type="inferred from homology"/>
<dbReference type="Pfam" id="PF09368">
    <property type="entry name" value="Sas10"/>
    <property type="match status" value="1"/>
</dbReference>
<evidence type="ECO:0000313" key="7">
    <source>
        <dbReference type="EMBL" id="VAI78379.1"/>
    </source>
</evidence>
<evidence type="ECO:0000313" key="8">
    <source>
        <dbReference type="Proteomes" id="UP000324705"/>
    </source>
</evidence>
<dbReference type="InterPro" id="IPR007146">
    <property type="entry name" value="Sas10/Utp3/C1D"/>
</dbReference>
<dbReference type="PANTHER" id="PTHR13237">
    <property type="entry name" value="SOMETHING ABOUT SILENCING PROTEIN 10-RELATED"/>
    <property type="match status" value="1"/>
</dbReference>
<feature type="compositionally biased region" description="Basic residues" evidence="5">
    <location>
        <begin position="554"/>
        <end position="565"/>
    </location>
</feature>
<organism evidence="7 8">
    <name type="scientific">Triticum turgidum subsp. durum</name>
    <name type="common">Durum wheat</name>
    <name type="synonym">Triticum durum</name>
    <dbReference type="NCBI Taxonomy" id="4567"/>
    <lineage>
        <taxon>Eukaryota</taxon>
        <taxon>Viridiplantae</taxon>
        <taxon>Streptophyta</taxon>
        <taxon>Embryophyta</taxon>
        <taxon>Tracheophyta</taxon>
        <taxon>Spermatophyta</taxon>
        <taxon>Magnoliopsida</taxon>
        <taxon>Liliopsida</taxon>
        <taxon>Poales</taxon>
        <taxon>Poaceae</taxon>
        <taxon>BOP clade</taxon>
        <taxon>Pooideae</taxon>
        <taxon>Triticodae</taxon>
        <taxon>Triticeae</taxon>
        <taxon>Triticinae</taxon>
        <taxon>Triticum</taxon>
    </lineage>
</organism>
<evidence type="ECO:0000256" key="5">
    <source>
        <dbReference type="SAM" id="MobiDB-lite"/>
    </source>
</evidence>
<comment type="subcellular location">
    <subcellularLocation>
        <location evidence="1">Nucleus</location>
    </subcellularLocation>
</comment>
<dbReference type="GO" id="GO:0032040">
    <property type="term" value="C:small-subunit processome"/>
    <property type="evidence" value="ECO:0007669"/>
    <property type="project" value="TreeGrafter"/>
</dbReference>
<evidence type="ECO:0000259" key="6">
    <source>
        <dbReference type="Pfam" id="PF09368"/>
    </source>
</evidence>
<keyword evidence="4" id="KW-0539">Nucleus</keyword>
<feature type="compositionally biased region" description="Acidic residues" evidence="5">
    <location>
        <begin position="8"/>
        <end position="30"/>
    </location>
</feature>
<feature type="compositionally biased region" description="Basic and acidic residues" evidence="5">
    <location>
        <begin position="515"/>
        <end position="529"/>
    </location>
</feature>
<keyword evidence="3" id="KW-0597">Phosphoprotein</keyword>
<dbReference type="Proteomes" id="UP000324705">
    <property type="component" value="Chromosome 7A"/>
</dbReference>
<dbReference type="Gramene" id="TRITD7Av1G210450.4">
    <property type="protein sequence ID" value="TRITD7Av1G210450.4"/>
    <property type="gene ID" value="TRITD7Av1G210450"/>
</dbReference>
<feature type="compositionally biased region" description="Basic and acidic residues" evidence="5">
    <location>
        <begin position="476"/>
        <end position="500"/>
    </location>
</feature>
<feature type="region of interest" description="Disordered" evidence="5">
    <location>
        <begin position="443"/>
        <end position="576"/>
    </location>
</feature>
<evidence type="ECO:0000256" key="1">
    <source>
        <dbReference type="ARBA" id="ARBA00004123"/>
    </source>
</evidence>
<evidence type="ECO:0000256" key="3">
    <source>
        <dbReference type="ARBA" id="ARBA00022553"/>
    </source>
</evidence>
<feature type="compositionally biased region" description="Basic and acidic residues" evidence="5">
    <location>
        <begin position="31"/>
        <end position="47"/>
    </location>
</feature>
<name>A0A9R0ZKA9_TRITD</name>